<evidence type="ECO:0000313" key="3">
    <source>
        <dbReference type="Proteomes" id="UP000068243"/>
    </source>
</evidence>
<feature type="compositionally biased region" description="Low complexity" evidence="1">
    <location>
        <begin position="255"/>
        <end position="265"/>
    </location>
</feature>
<name>A0A100IQD7_ASPNG</name>
<dbReference type="VEuPathDB" id="FungiDB:M747DRAFT_236982"/>
<feature type="compositionally biased region" description="Polar residues" evidence="1">
    <location>
        <begin position="371"/>
        <end position="394"/>
    </location>
</feature>
<comment type="caution">
    <text evidence="2">The sequence shown here is derived from an EMBL/GenBank/DDBJ whole genome shotgun (WGS) entry which is preliminary data.</text>
</comment>
<sequence>MEFSTKRRTSFSFLFGSQKPTLVTQQNQLTLNQLADNQTTRYLEFVDSPGTYQPSSPLIDRPNIPTDLEAQIRNACSLLVHRIQKGQPSGPSKRSRAVTTNTTMHEPSTAPQIDSMYVSPKVGADVAALKDKYDSGVALTQQSSMQAMRVLRSQTSQHLKCDSLESGRATSSHSALASDGTQSSSAPPSRAGYGSQAMGSGKESRDRNQSVKAFLDGSESGPHSDEDGHHVDAVSEDDVEVFLDPETTLMSTGVPSFHSPHSVPSNITPGLGNSVEPSSDSHGGVADSEAPTVHPPEYTDPLDLGSSTVEASKQHPGIIIDSSGLAHVLTAAEETERDMNIQQAVMAKMRTGTIANASTPHLPVYTESTDNVSNLRPGSNTSRLKTSWSTMSKATSRKLRSRGTEDVPTNEKTVFRRLKNLFSKRKPVNVVPPVGTY</sequence>
<gene>
    <name evidence="2" type="ORF">ABL_08124</name>
</gene>
<feature type="region of interest" description="Disordered" evidence="1">
    <location>
        <begin position="255"/>
        <end position="310"/>
    </location>
</feature>
<accession>A0A100IQD7</accession>
<dbReference type="EMBL" id="BCMY01000016">
    <property type="protein sequence ID" value="GAQ45463.1"/>
    <property type="molecule type" value="Genomic_DNA"/>
</dbReference>
<feature type="region of interest" description="Disordered" evidence="1">
    <location>
        <begin position="371"/>
        <end position="407"/>
    </location>
</feature>
<dbReference type="Proteomes" id="UP000068243">
    <property type="component" value="Unassembled WGS sequence"/>
</dbReference>
<evidence type="ECO:0000313" key="2">
    <source>
        <dbReference type="EMBL" id="GAQ45463.1"/>
    </source>
</evidence>
<dbReference type="VEuPathDB" id="FungiDB:An17g00620"/>
<feature type="region of interest" description="Disordered" evidence="1">
    <location>
        <begin position="158"/>
        <end position="230"/>
    </location>
</feature>
<dbReference type="AlphaFoldDB" id="A0A100IQD7"/>
<dbReference type="OrthoDB" id="4188313at2759"/>
<proteinExistence type="predicted"/>
<feature type="compositionally biased region" description="Polar residues" evidence="1">
    <location>
        <begin position="168"/>
        <end position="187"/>
    </location>
</feature>
<evidence type="ECO:0000256" key="1">
    <source>
        <dbReference type="SAM" id="MobiDB-lite"/>
    </source>
</evidence>
<reference evidence="3" key="1">
    <citation type="journal article" date="2016" name="Genome Announc.">
        <title>Draft genome sequence of Aspergillus niger strain An76.</title>
        <authorList>
            <person name="Gong W."/>
            <person name="Cheng Z."/>
            <person name="Zhang H."/>
            <person name="Liu L."/>
            <person name="Gao P."/>
            <person name="Wang L."/>
        </authorList>
    </citation>
    <scope>NUCLEOTIDE SEQUENCE [LARGE SCALE GENOMIC DNA]</scope>
    <source>
        <strain evidence="3">An76</strain>
    </source>
</reference>
<dbReference type="OMA" id="TCSDMTF"/>
<organism evidence="2 3">
    <name type="scientific">Aspergillus niger</name>
    <dbReference type="NCBI Taxonomy" id="5061"/>
    <lineage>
        <taxon>Eukaryota</taxon>
        <taxon>Fungi</taxon>
        <taxon>Dikarya</taxon>
        <taxon>Ascomycota</taxon>
        <taxon>Pezizomycotina</taxon>
        <taxon>Eurotiomycetes</taxon>
        <taxon>Eurotiomycetidae</taxon>
        <taxon>Eurotiales</taxon>
        <taxon>Aspergillaceae</taxon>
        <taxon>Aspergillus</taxon>
        <taxon>Aspergillus subgen. Circumdati</taxon>
    </lineage>
</organism>
<dbReference type="VEuPathDB" id="FungiDB:ASPNIDRAFT2_1123369"/>
<protein>
    <submittedName>
        <fullName evidence="2">Similar to An17g00620</fullName>
    </submittedName>
</protein>
<dbReference type="VEuPathDB" id="FungiDB:ATCC64974_64640"/>